<dbReference type="PANTHER" id="PTHR43031:SF1">
    <property type="entry name" value="PYRIDINE NUCLEOTIDE-DISULPHIDE OXIDOREDUCTASE"/>
    <property type="match status" value="1"/>
</dbReference>
<dbReference type="Gene3D" id="3.40.250.10">
    <property type="entry name" value="Rhodanese-like domain"/>
    <property type="match status" value="1"/>
</dbReference>
<keyword evidence="3" id="KW-1185">Reference proteome</keyword>
<dbReference type="CDD" id="cd00158">
    <property type="entry name" value="RHOD"/>
    <property type="match status" value="1"/>
</dbReference>
<sequence length="135" mass="15177">MKKFFFYSFIALIPLSACSQKSDKEQSDAIKQIKVAELNQIDFAANPEFVLIDVRTTEEVNDGAIANSKHIDVLEQDSFNNAVQELDKSKTYYLYCRSGGRSTRAAEMMKAMGFENLYNVEGGITAWKGQGFPIE</sequence>
<dbReference type="AlphaFoldDB" id="A0A937AM79"/>
<dbReference type="PANTHER" id="PTHR43031">
    <property type="entry name" value="FAD-DEPENDENT OXIDOREDUCTASE"/>
    <property type="match status" value="1"/>
</dbReference>
<dbReference type="InterPro" id="IPR050229">
    <property type="entry name" value="GlpE_sulfurtransferase"/>
</dbReference>
<dbReference type="PROSITE" id="PS50206">
    <property type="entry name" value="RHODANESE_3"/>
    <property type="match status" value="1"/>
</dbReference>
<comment type="caution">
    <text evidence="2">The sequence shown here is derived from an EMBL/GenBank/DDBJ whole genome shotgun (WGS) entry which is preliminary data.</text>
</comment>
<dbReference type="InterPro" id="IPR036873">
    <property type="entry name" value="Rhodanese-like_dom_sf"/>
</dbReference>
<dbReference type="InterPro" id="IPR001763">
    <property type="entry name" value="Rhodanese-like_dom"/>
</dbReference>
<evidence type="ECO:0000259" key="1">
    <source>
        <dbReference type="PROSITE" id="PS50206"/>
    </source>
</evidence>
<organism evidence="2 3">
    <name type="scientific">Marivirga atlantica</name>
    <dbReference type="NCBI Taxonomy" id="1548457"/>
    <lineage>
        <taxon>Bacteria</taxon>
        <taxon>Pseudomonadati</taxon>
        <taxon>Bacteroidota</taxon>
        <taxon>Cytophagia</taxon>
        <taxon>Cytophagales</taxon>
        <taxon>Marivirgaceae</taxon>
        <taxon>Marivirga</taxon>
    </lineage>
</organism>
<feature type="domain" description="Rhodanese" evidence="1">
    <location>
        <begin position="45"/>
        <end position="135"/>
    </location>
</feature>
<dbReference type="Pfam" id="PF00581">
    <property type="entry name" value="Rhodanese"/>
    <property type="match status" value="1"/>
</dbReference>
<accession>A0A937AM79</accession>
<gene>
    <name evidence="2" type="ORF">JKP34_12725</name>
</gene>
<dbReference type="EMBL" id="JAERQG010000003">
    <property type="protein sequence ID" value="MBL0766123.1"/>
    <property type="molecule type" value="Genomic_DNA"/>
</dbReference>
<reference evidence="2" key="1">
    <citation type="submission" date="2021-01" db="EMBL/GenBank/DDBJ databases">
        <title>Marivirga sp. nov., isolated from intertidal surface sediments.</title>
        <authorList>
            <person name="Zhang M."/>
        </authorList>
    </citation>
    <scope>NUCLEOTIDE SEQUENCE</scope>
    <source>
        <strain evidence="2">SM1354</strain>
    </source>
</reference>
<proteinExistence type="predicted"/>
<dbReference type="RefSeq" id="WP_201922034.1">
    <property type="nucleotide sequence ID" value="NZ_JAERQG010000003.1"/>
</dbReference>
<dbReference type="Proteomes" id="UP000642920">
    <property type="component" value="Unassembled WGS sequence"/>
</dbReference>
<evidence type="ECO:0000313" key="3">
    <source>
        <dbReference type="Proteomes" id="UP000642920"/>
    </source>
</evidence>
<protein>
    <submittedName>
        <fullName evidence="2">Rhodanese-like domain-containing protein</fullName>
    </submittedName>
</protein>
<name>A0A937AM79_9BACT</name>
<evidence type="ECO:0000313" key="2">
    <source>
        <dbReference type="EMBL" id="MBL0766123.1"/>
    </source>
</evidence>
<dbReference type="SMART" id="SM00450">
    <property type="entry name" value="RHOD"/>
    <property type="match status" value="1"/>
</dbReference>
<dbReference type="SUPFAM" id="SSF52821">
    <property type="entry name" value="Rhodanese/Cell cycle control phosphatase"/>
    <property type="match status" value="1"/>
</dbReference>